<reference evidence="7" key="2">
    <citation type="journal article" date="2023" name="Syst. Appl. Microbiol.">
        <title>Govania unica gen. nov., sp. nov., a rare biosphere bacterium that represents a novel family in the class Alphaproteobacteria.</title>
        <authorList>
            <person name="Vandamme P."/>
            <person name="Peeters C."/>
            <person name="Hettiarachchi A."/>
            <person name="Cnockaert M."/>
            <person name="Carlier A."/>
        </authorList>
    </citation>
    <scope>NUCLEOTIDE SEQUENCE</scope>
    <source>
        <strain evidence="7">LMG 31809</strain>
    </source>
</reference>
<comment type="caution">
    <text evidence="7">The sequence shown here is derived from an EMBL/GenBank/DDBJ whole genome shotgun (WGS) entry which is preliminary data.</text>
</comment>
<evidence type="ECO:0000313" key="8">
    <source>
        <dbReference type="Proteomes" id="UP001141619"/>
    </source>
</evidence>
<evidence type="ECO:0000256" key="5">
    <source>
        <dbReference type="ARBA" id="ARBA00023136"/>
    </source>
</evidence>
<dbReference type="EMBL" id="JANWOI010000005">
    <property type="protein sequence ID" value="MDA5195063.1"/>
    <property type="molecule type" value="Genomic_DNA"/>
</dbReference>
<evidence type="ECO:0000256" key="6">
    <source>
        <dbReference type="SAM" id="Phobius"/>
    </source>
</evidence>
<evidence type="ECO:0000256" key="4">
    <source>
        <dbReference type="ARBA" id="ARBA00022989"/>
    </source>
</evidence>
<keyword evidence="8" id="KW-1185">Reference proteome</keyword>
<keyword evidence="5 6" id="KW-0472">Membrane</keyword>
<protein>
    <submittedName>
        <fullName evidence="7">LysE family translocator</fullName>
    </submittedName>
</protein>
<dbReference type="AlphaFoldDB" id="A0A9X3Z8J8"/>
<feature type="transmembrane region" description="Helical" evidence="6">
    <location>
        <begin position="145"/>
        <end position="169"/>
    </location>
</feature>
<dbReference type="GO" id="GO:0005886">
    <property type="term" value="C:plasma membrane"/>
    <property type="evidence" value="ECO:0007669"/>
    <property type="project" value="UniProtKB-SubCell"/>
</dbReference>
<evidence type="ECO:0000256" key="1">
    <source>
        <dbReference type="ARBA" id="ARBA00004651"/>
    </source>
</evidence>
<feature type="transmembrane region" description="Helical" evidence="6">
    <location>
        <begin position="40"/>
        <end position="65"/>
    </location>
</feature>
<dbReference type="InterPro" id="IPR001123">
    <property type="entry name" value="LeuE-type"/>
</dbReference>
<sequence length="204" mass="21794">MDLLSLGGFATTVFVAALVPGPGIAAVVSRVLGRGTDGAAAFLLGMMLGDVAWVTMTVMGLAVIAQSFHELFLAIKYAGAAYLLYLAVRMWNAPPMTEVIEGDRRPEHPLRLLLTGFALNISNPKVMIFYMALLPAFFDLQRLSLTGYFEIIGVVFAMLALVLGGYVLLANRARRFMQNPRAQRIVSRSSGGVMAGAAIAIAVG</sequence>
<dbReference type="Pfam" id="PF01810">
    <property type="entry name" value="LysE"/>
    <property type="match status" value="1"/>
</dbReference>
<feature type="transmembrane region" description="Helical" evidence="6">
    <location>
        <begin position="71"/>
        <end position="91"/>
    </location>
</feature>
<keyword evidence="2" id="KW-1003">Cell membrane</keyword>
<proteinExistence type="predicted"/>
<dbReference type="PANTHER" id="PTHR30086">
    <property type="entry name" value="ARGININE EXPORTER PROTEIN ARGO"/>
    <property type="match status" value="1"/>
</dbReference>
<keyword evidence="3 6" id="KW-0812">Transmembrane</keyword>
<dbReference type="PANTHER" id="PTHR30086:SF20">
    <property type="entry name" value="ARGININE EXPORTER PROTEIN ARGO-RELATED"/>
    <property type="match status" value="1"/>
</dbReference>
<dbReference type="RefSeq" id="WP_274944776.1">
    <property type="nucleotide sequence ID" value="NZ_JANWOI010000005.1"/>
</dbReference>
<evidence type="ECO:0000256" key="3">
    <source>
        <dbReference type="ARBA" id="ARBA00022692"/>
    </source>
</evidence>
<name>A0A9X3Z8J8_9PROT</name>
<keyword evidence="4 6" id="KW-1133">Transmembrane helix</keyword>
<dbReference type="GO" id="GO:0015171">
    <property type="term" value="F:amino acid transmembrane transporter activity"/>
    <property type="evidence" value="ECO:0007669"/>
    <property type="project" value="TreeGrafter"/>
</dbReference>
<reference evidence="7" key="1">
    <citation type="submission" date="2022-08" db="EMBL/GenBank/DDBJ databases">
        <authorList>
            <person name="Vandamme P."/>
            <person name="Hettiarachchi A."/>
            <person name="Peeters C."/>
            <person name="Cnockaert M."/>
            <person name="Carlier A."/>
        </authorList>
    </citation>
    <scope>NUCLEOTIDE SEQUENCE</scope>
    <source>
        <strain evidence="7">LMG 31809</strain>
    </source>
</reference>
<evidence type="ECO:0000313" key="7">
    <source>
        <dbReference type="EMBL" id="MDA5195063.1"/>
    </source>
</evidence>
<dbReference type="Proteomes" id="UP001141619">
    <property type="component" value="Unassembled WGS sequence"/>
</dbReference>
<organism evidence="7 8">
    <name type="scientific">Govanella unica</name>
    <dbReference type="NCBI Taxonomy" id="2975056"/>
    <lineage>
        <taxon>Bacteria</taxon>
        <taxon>Pseudomonadati</taxon>
        <taxon>Pseudomonadota</taxon>
        <taxon>Alphaproteobacteria</taxon>
        <taxon>Emcibacterales</taxon>
        <taxon>Govanellaceae</taxon>
        <taxon>Govanella</taxon>
    </lineage>
</organism>
<gene>
    <name evidence="7" type="ORF">NYP16_14005</name>
</gene>
<feature type="transmembrane region" description="Helical" evidence="6">
    <location>
        <begin position="6"/>
        <end position="28"/>
    </location>
</feature>
<evidence type="ECO:0000256" key="2">
    <source>
        <dbReference type="ARBA" id="ARBA00022475"/>
    </source>
</evidence>
<accession>A0A9X3Z8J8</accession>
<feature type="transmembrane region" description="Helical" evidence="6">
    <location>
        <begin position="112"/>
        <end position="133"/>
    </location>
</feature>
<comment type="subcellular location">
    <subcellularLocation>
        <location evidence="1">Cell membrane</location>
        <topology evidence="1">Multi-pass membrane protein</topology>
    </subcellularLocation>
</comment>